<sequence length="195" mass="21153">MFDNLKAKARESVATKGEIAALLPDYGPWAFLRIPFLLKLNALMFVISLSSTNTGYDGSLLNGLQAMPKWMDYVSFHGKPPSGAILGNLANGCVFGVILSFPIASKLSDYLGRRNSIVIGNIFMLIGVLLQSASQNYAMFLISRIVLGFDKLLLLSTIHVGIWVLLLQLGLLLVQETLVVNGVGEFHPSVKVSGQ</sequence>
<gene>
    <name evidence="1" type="ORF">Amon02_000730500</name>
</gene>
<evidence type="ECO:0000313" key="2">
    <source>
        <dbReference type="Proteomes" id="UP001165064"/>
    </source>
</evidence>
<evidence type="ECO:0000313" key="1">
    <source>
        <dbReference type="EMBL" id="GME85029.1"/>
    </source>
</evidence>
<reference evidence="1" key="1">
    <citation type="submission" date="2023-04" db="EMBL/GenBank/DDBJ databases">
        <title>Ambrosiozyma monospora NBRC 10751.</title>
        <authorList>
            <person name="Ichikawa N."/>
            <person name="Sato H."/>
            <person name="Tonouchi N."/>
        </authorList>
    </citation>
    <scope>NUCLEOTIDE SEQUENCE</scope>
    <source>
        <strain evidence="1">NBRC 10751</strain>
    </source>
</reference>
<comment type="caution">
    <text evidence="1">The sequence shown here is derived from an EMBL/GenBank/DDBJ whole genome shotgun (WGS) entry which is preliminary data.</text>
</comment>
<dbReference type="Proteomes" id="UP001165064">
    <property type="component" value="Unassembled WGS sequence"/>
</dbReference>
<proteinExistence type="predicted"/>
<accession>A0ACB5TBA7</accession>
<name>A0ACB5TBA7_AMBMO</name>
<dbReference type="EMBL" id="BSXS01006045">
    <property type="protein sequence ID" value="GME85029.1"/>
    <property type="molecule type" value="Genomic_DNA"/>
</dbReference>
<keyword evidence="2" id="KW-1185">Reference proteome</keyword>
<organism evidence="1 2">
    <name type="scientific">Ambrosiozyma monospora</name>
    <name type="common">Yeast</name>
    <name type="synonym">Endomycopsis monosporus</name>
    <dbReference type="NCBI Taxonomy" id="43982"/>
    <lineage>
        <taxon>Eukaryota</taxon>
        <taxon>Fungi</taxon>
        <taxon>Dikarya</taxon>
        <taxon>Ascomycota</taxon>
        <taxon>Saccharomycotina</taxon>
        <taxon>Pichiomycetes</taxon>
        <taxon>Pichiales</taxon>
        <taxon>Pichiaceae</taxon>
        <taxon>Ambrosiozyma</taxon>
    </lineage>
</organism>
<protein>
    <submittedName>
        <fullName evidence="1">Unnamed protein product</fullName>
    </submittedName>
</protein>